<dbReference type="PANTHER" id="PTHR15305">
    <property type="entry name" value="MELANOMA ANTIGEN RECOGNIZED BY T-CELLS 1"/>
    <property type="match status" value="1"/>
</dbReference>
<dbReference type="Pfam" id="PF14991">
    <property type="entry name" value="MLANA"/>
    <property type="match status" value="1"/>
</dbReference>
<dbReference type="GeneTree" id="ENSGT00940000175928"/>
<evidence type="ECO:0008006" key="4">
    <source>
        <dbReference type="Google" id="ProtNLM"/>
    </source>
</evidence>
<protein>
    <recommendedName>
        <fullName evidence="4">Melan-A</fullName>
    </recommendedName>
</protein>
<dbReference type="Proteomes" id="UP000265000">
    <property type="component" value="Unplaced"/>
</dbReference>
<dbReference type="AlphaFoldDB" id="A0A3Q2PUE5"/>
<accession>A0A3Q2PUE5</accession>
<dbReference type="InterPro" id="IPR029242">
    <property type="entry name" value="MLANA"/>
</dbReference>
<keyword evidence="3" id="KW-1185">Reference proteome</keyword>
<keyword evidence="1" id="KW-0472">Membrane</keyword>
<reference evidence="2" key="2">
    <citation type="submission" date="2025-09" db="UniProtKB">
        <authorList>
            <consortium name="Ensembl"/>
        </authorList>
    </citation>
    <scope>IDENTIFICATION</scope>
</reference>
<keyword evidence="1" id="KW-1133">Transmembrane helix</keyword>
<feature type="transmembrane region" description="Helical" evidence="1">
    <location>
        <begin position="23"/>
        <end position="44"/>
    </location>
</feature>
<organism evidence="2 3">
    <name type="scientific">Fundulus heteroclitus</name>
    <name type="common">Killifish</name>
    <name type="synonym">Mummichog</name>
    <dbReference type="NCBI Taxonomy" id="8078"/>
    <lineage>
        <taxon>Eukaryota</taxon>
        <taxon>Metazoa</taxon>
        <taxon>Chordata</taxon>
        <taxon>Craniata</taxon>
        <taxon>Vertebrata</taxon>
        <taxon>Euteleostomi</taxon>
        <taxon>Actinopterygii</taxon>
        <taxon>Neopterygii</taxon>
        <taxon>Teleostei</taxon>
        <taxon>Neoteleostei</taxon>
        <taxon>Acanthomorphata</taxon>
        <taxon>Ovalentaria</taxon>
        <taxon>Atherinomorphae</taxon>
        <taxon>Cyprinodontiformes</taxon>
        <taxon>Fundulidae</taxon>
        <taxon>Fundulus</taxon>
    </lineage>
</organism>
<evidence type="ECO:0000313" key="2">
    <source>
        <dbReference type="Ensembl" id="ENSFHEP00000017271.1"/>
    </source>
</evidence>
<dbReference type="PANTHER" id="PTHR15305:SF0">
    <property type="entry name" value="MELANOMA ANTIGEN RECOGNIZED BY T-CELLS 1"/>
    <property type="match status" value="1"/>
</dbReference>
<dbReference type="STRING" id="8078.ENSFHEP00000017271"/>
<evidence type="ECO:0000313" key="3">
    <source>
        <dbReference type="Proteomes" id="UP000265000"/>
    </source>
</evidence>
<keyword evidence="1" id="KW-0812">Transmembrane</keyword>
<dbReference type="Ensembl" id="ENSFHET00000033908.1">
    <property type="protein sequence ID" value="ENSFHEP00000017271.1"/>
    <property type="gene ID" value="ENSFHEG00000018991.1"/>
</dbReference>
<name>A0A3Q2PUE5_FUNHE</name>
<proteinExistence type="predicted"/>
<evidence type="ECO:0000256" key="1">
    <source>
        <dbReference type="SAM" id="Phobius"/>
    </source>
</evidence>
<reference evidence="2" key="1">
    <citation type="submission" date="2025-08" db="UniProtKB">
        <authorList>
            <consortium name="Ensembl"/>
        </authorList>
    </citation>
    <scope>IDENTIFICATION</scope>
</reference>
<dbReference type="GO" id="GO:0042470">
    <property type="term" value="C:melanosome"/>
    <property type="evidence" value="ECO:0007669"/>
    <property type="project" value="InterPro"/>
</dbReference>
<sequence length="71" mass="8333">MPRGDFNVYFASGRRGYIRAEEAVGIALLVIVLAGLFILGCWYLKKRNEHRLRISRFYSRPVLRGRDFSRQ</sequence>